<gene>
    <name evidence="1" type="ORF">MTR67_010772</name>
</gene>
<proteinExistence type="predicted"/>
<sequence>MKLVNIWNSKLQAQGECTSTCNGKSKEDKPFLSFVPDLNKN</sequence>
<dbReference type="Proteomes" id="UP001234989">
    <property type="component" value="Chromosome 2"/>
</dbReference>
<dbReference type="EMBL" id="CP133613">
    <property type="protein sequence ID" value="WMV17387.1"/>
    <property type="molecule type" value="Genomic_DNA"/>
</dbReference>
<organism evidence="1 2">
    <name type="scientific">Solanum verrucosum</name>
    <dbReference type="NCBI Taxonomy" id="315347"/>
    <lineage>
        <taxon>Eukaryota</taxon>
        <taxon>Viridiplantae</taxon>
        <taxon>Streptophyta</taxon>
        <taxon>Embryophyta</taxon>
        <taxon>Tracheophyta</taxon>
        <taxon>Spermatophyta</taxon>
        <taxon>Magnoliopsida</taxon>
        <taxon>eudicotyledons</taxon>
        <taxon>Gunneridae</taxon>
        <taxon>Pentapetalae</taxon>
        <taxon>asterids</taxon>
        <taxon>lamiids</taxon>
        <taxon>Solanales</taxon>
        <taxon>Solanaceae</taxon>
        <taxon>Solanoideae</taxon>
        <taxon>Solaneae</taxon>
        <taxon>Solanum</taxon>
    </lineage>
</organism>
<dbReference type="AlphaFoldDB" id="A0AAF0Q6R8"/>
<evidence type="ECO:0000313" key="1">
    <source>
        <dbReference type="EMBL" id="WMV17387.1"/>
    </source>
</evidence>
<evidence type="ECO:0000313" key="2">
    <source>
        <dbReference type="Proteomes" id="UP001234989"/>
    </source>
</evidence>
<name>A0AAF0Q6R8_SOLVR</name>
<protein>
    <submittedName>
        <fullName evidence="1">Uncharacterized protein</fullName>
    </submittedName>
</protein>
<accession>A0AAF0Q6R8</accession>
<keyword evidence="2" id="KW-1185">Reference proteome</keyword>
<reference evidence="1" key="1">
    <citation type="submission" date="2023-08" db="EMBL/GenBank/DDBJ databases">
        <title>A de novo genome assembly of Solanum verrucosum Schlechtendal, a Mexican diploid species geographically isolated from the other diploid A-genome species in potato relatives.</title>
        <authorList>
            <person name="Hosaka K."/>
        </authorList>
    </citation>
    <scope>NUCLEOTIDE SEQUENCE</scope>
    <source>
        <tissue evidence="1">Young leaves</tissue>
    </source>
</reference>